<dbReference type="AlphaFoldDB" id="A0A813RA51"/>
<dbReference type="CDD" id="cd06263">
    <property type="entry name" value="MAM"/>
    <property type="match status" value="1"/>
</dbReference>
<dbReference type="PROSITE" id="PS51864">
    <property type="entry name" value="ASTACIN"/>
    <property type="match status" value="1"/>
</dbReference>
<proteinExistence type="predicted"/>
<dbReference type="GO" id="GO:0008270">
    <property type="term" value="F:zinc ion binding"/>
    <property type="evidence" value="ECO:0007669"/>
    <property type="project" value="UniProtKB-UniRule"/>
</dbReference>
<dbReference type="SUPFAM" id="SSF55486">
    <property type="entry name" value="Metalloproteases ('zincins'), catalytic domain"/>
    <property type="match status" value="1"/>
</dbReference>
<comment type="caution">
    <text evidence="5">The sequence shown here is derived from an EMBL/GenBank/DDBJ whole genome shotgun (WGS) entry which is preliminary data.</text>
</comment>
<dbReference type="GO" id="GO:0004222">
    <property type="term" value="F:metalloendopeptidase activity"/>
    <property type="evidence" value="ECO:0007669"/>
    <property type="project" value="UniProtKB-UniRule"/>
</dbReference>
<feature type="binding site" evidence="1">
    <location>
        <position position="212"/>
    </location>
    <ligand>
        <name>Zn(2+)</name>
        <dbReference type="ChEBI" id="CHEBI:29105"/>
        <note>catalytic</note>
    </ligand>
</feature>
<evidence type="ECO:0000259" key="4">
    <source>
        <dbReference type="PROSITE" id="PS51864"/>
    </source>
</evidence>
<dbReference type="InterPro" id="IPR013320">
    <property type="entry name" value="ConA-like_dom_sf"/>
</dbReference>
<dbReference type="Pfam" id="PF00629">
    <property type="entry name" value="MAM"/>
    <property type="match status" value="1"/>
</dbReference>
<dbReference type="InterPro" id="IPR024079">
    <property type="entry name" value="MetalloPept_cat_dom_sf"/>
</dbReference>
<keyword evidence="2" id="KW-0732">Signal</keyword>
<evidence type="ECO:0000256" key="2">
    <source>
        <dbReference type="RuleBase" id="RU361183"/>
    </source>
</evidence>
<dbReference type="PANTHER" id="PTHR10127">
    <property type="entry name" value="DISCOIDIN, CUB, EGF, LAMININ , AND ZINC METALLOPROTEASE DOMAIN CONTAINING"/>
    <property type="match status" value="1"/>
</dbReference>
<keyword evidence="6" id="KW-1185">Reference proteome</keyword>
<evidence type="ECO:0000313" key="6">
    <source>
        <dbReference type="Proteomes" id="UP000663879"/>
    </source>
</evidence>
<comment type="caution">
    <text evidence="1">Lacks conserved residue(s) required for the propagation of feature annotation.</text>
</comment>
<feature type="chain" id="PRO_5033095663" description="Metalloendopeptidase" evidence="2">
    <location>
        <begin position="19"/>
        <end position="545"/>
    </location>
</feature>
<keyword evidence="1 2" id="KW-0378">Hydrolase</keyword>
<feature type="binding site" evidence="1">
    <location>
        <position position="202"/>
    </location>
    <ligand>
        <name>Zn(2+)</name>
        <dbReference type="ChEBI" id="CHEBI:29105"/>
        <note>catalytic</note>
    </ligand>
</feature>
<dbReference type="SMART" id="SM00235">
    <property type="entry name" value="ZnMc"/>
    <property type="match status" value="1"/>
</dbReference>
<dbReference type="OrthoDB" id="291007at2759"/>
<keyword evidence="1 2" id="KW-0479">Metal-binding</keyword>
<reference evidence="5" key="1">
    <citation type="submission" date="2021-02" db="EMBL/GenBank/DDBJ databases">
        <authorList>
            <person name="Nowell W R."/>
        </authorList>
    </citation>
    <scope>NUCLEOTIDE SEQUENCE</scope>
    <source>
        <strain evidence="5">Ploen Becks lab</strain>
    </source>
</reference>
<dbReference type="InterPro" id="IPR006026">
    <property type="entry name" value="Peptidase_Metallo"/>
</dbReference>
<dbReference type="Pfam" id="PF01400">
    <property type="entry name" value="Astacin"/>
    <property type="match status" value="1"/>
</dbReference>
<dbReference type="PANTHER" id="PTHR10127:SF850">
    <property type="entry name" value="METALLOENDOPEPTIDASE"/>
    <property type="match status" value="1"/>
</dbReference>
<dbReference type="SUPFAM" id="SSF49899">
    <property type="entry name" value="Concanavalin A-like lectins/glucanases"/>
    <property type="match status" value="1"/>
</dbReference>
<keyword evidence="1 2" id="KW-0482">Metalloprotease</keyword>
<name>A0A813RA51_9BILA</name>
<dbReference type="PROSITE" id="PS50060">
    <property type="entry name" value="MAM_2"/>
    <property type="match status" value="1"/>
</dbReference>
<dbReference type="CDD" id="cd04280">
    <property type="entry name" value="ZnMc_astacin_like"/>
    <property type="match status" value="1"/>
</dbReference>
<dbReference type="GO" id="GO:0006508">
    <property type="term" value="P:proteolysis"/>
    <property type="evidence" value="ECO:0007669"/>
    <property type="project" value="UniProtKB-KW"/>
</dbReference>
<dbReference type="Gene3D" id="2.60.120.200">
    <property type="match status" value="1"/>
</dbReference>
<comment type="cofactor">
    <cofactor evidence="1 2">
        <name>Zn(2+)</name>
        <dbReference type="ChEBI" id="CHEBI:29105"/>
    </cofactor>
    <text evidence="1 2">Binds 1 zinc ion per subunit.</text>
</comment>
<gene>
    <name evidence="5" type="ORF">OXX778_LOCUS5467</name>
</gene>
<keyword evidence="1 2" id="KW-0862">Zinc</keyword>
<sequence>MFKKIFLIHLCLMHIVFCSDYNYLEDGLYEDFPKGIYQEDKLRKSEDLSLVSMVTVKEDELFQYKSQNIMWRDEAPIKKKPKPLIENTRKIIREFYSLNFTSRWPYGVIPYELKPEIEKDDFLNLSIKLAIEHWEQQTCLKFEKFNPEIHSKTHEAKLQFVKVEQGCYSEIGYPDFLFNKFSSIVTKRIFLERNCLKGQVMHEIGHTIGFFHEHSRNDRDKYIDILWQNIAFPSLNSFNFDVAGDILEKDNLNIPYDVSSIMHYPSYAFAINLRKTIQVKDKNLEFLLGNRDGLSFYDAKMANVAYKCDSRCKDSFIECKNDGYMDHKCKCICPQGLTGKYCENYIAKSEKSVPLEKVNLTCYFTNSLCSWIQEKYRDEIDFIPNKGKTFTSMYLQTIGIENDRNFTNDTYLYLDSYYVKYPDESAQLKTPLISIKTETNFCLSFWYHMFGNPMVLTGELGVYLHEPNLSENLTKLWSRAGRQNHSQTEWLQAQINVKVNSDFRLMIKAQRFNSFLGDIGLDDIQFDLGECPESDIKPSITLLYY</sequence>
<feature type="signal peptide" evidence="2">
    <location>
        <begin position="1"/>
        <end position="18"/>
    </location>
</feature>
<dbReference type="EMBL" id="CAJNOC010000596">
    <property type="protein sequence ID" value="CAF0781113.1"/>
    <property type="molecule type" value="Genomic_DNA"/>
</dbReference>
<feature type="domain" description="Peptidase M12A" evidence="4">
    <location>
        <begin position="94"/>
        <end position="309"/>
    </location>
</feature>
<dbReference type="EC" id="3.4.24.-" evidence="2"/>
<dbReference type="SMART" id="SM00137">
    <property type="entry name" value="MAM"/>
    <property type="match status" value="1"/>
</dbReference>
<dbReference type="InterPro" id="IPR000998">
    <property type="entry name" value="MAM_dom"/>
</dbReference>
<dbReference type="PRINTS" id="PR00480">
    <property type="entry name" value="ASTACIN"/>
</dbReference>
<dbReference type="InterPro" id="IPR034035">
    <property type="entry name" value="Astacin-like_dom"/>
</dbReference>
<protein>
    <recommendedName>
        <fullName evidence="2">Metalloendopeptidase</fullName>
        <ecNumber evidence="2">3.4.24.-</ecNumber>
    </recommendedName>
</protein>
<accession>A0A813RA51</accession>
<keyword evidence="1 2" id="KW-0645">Protease</keyword>
<evidence type="ECO:0000256" key="1">
    <source>
        <dbReference type="PROSITE-ProRule" id="PRU01211"/>
    </source>
</evidence>
<feature type="domain" description="MAM" evidence="3">
    <location>
        <begin position="360"/>
        <end position="533"/>
    </location>
</feature>
<evidence type="ECO:0000313" key="5">
    <source>
        <dbReference type="EMBL" id="CAF0781113.1"/>
    </source>
</evidence>
<evidence type="ECO:0000259" key="3">
    <source>
        <dbReference type="PROSITE" id="PS50060"/>
    </source>
</evidence>
<dbReference type="Gene3D" id="3.40.390.10">
    <property type="entry name" value="Collagenase (Catalytic Domain)"/>
    <property type="match status" value="1"/>
</dbReference>
<organism evidence="5 6">
    <name type="scientific">Brachionus calyciflorus</name>
    <dbReference type="NCBI Taxonomy" id="104777"/>
    <lineage>
        <taxon>Eukaryota</taxon>
        <taxon>Metazoa</taxon>
        <taxon>Spiralia</taxon>
        <taxon>Gnathifera</taxon>
        <taxon>Rotifera</taxon>
        <taxon>Eurotatoria</taxon>
        <taxon>Monogononta</taxon>
        <taxon>Pseudotrocha</taxon>
        <taxon>Ploima</taxon>
        <taxon>Brachionidae</taxon>
        <taxon>Brachionus</taxon>
    </lineage>
</organism>
<dbReference type="Proteomes" id="UP000663879">
    <property type="component" value="Unassembled WGS sequence"/>
</dbReference>
<dbReference type="InterPro" id="IPR001506">
    <property type="entry name" value="Peptidase_M12A"/>
</dbReference>
<feature type="binding site" evidence="1">
    <location>
        <position position="206"/>
    </location>
    <ligand>
        <name>Zn(2+)</name>
        <dbReference type="ChEBI" id="CHEBI:29105"/>
        <note>catalytic</note>
    </ligand>
</feature>
<dbReference type="GO" id="GO:0016020">
    <property type="term" value="C:membrane"/>
    <property type="evidence" value="ECO:0007669"/>
    <property type="project" value="InterPro"/>
</dbReference>
<feature type="active site" evidence="1">
    <location>
        <position position="203"/>
    </location>
</feature>